<accession>A0A5D9C7P4</accession>
<organism evidence="1 2">
    <name type="scientific">Sphingomonas montanisoli</name>
    <dbReference type="NCBI Taxonomy" id="2606412"/>
    <lineage>
        <taxon>Bacteria</taxon>
        <taxon>Pseudomonadati</taxon>
        <taxon>Pseudomonadota</taxon>
        <taxon>Alphaproteobacteria</taxon>
        <taxon>Sphingomonadales</taxon>
        <taxon>Sphingomonadaceae</taxon>
        <taxon>Sphingomonas</taxon>
    </lineage>
</organism>
<name>A0A5D9C7P4_9SPHN</name>
<protein>
    <submittedName>
        <fullName evidence="1">Uncharacterized protein</fullName>
    </submittedName>
</protein>
<evidence type="ECO:0000313" key="2">
    <source>
        <dbReference type="Proteomes" id="UP000322077"/>
    </source>
</evidence>
<dbReference type="EMBL" id="VTOU01000002">
    <property type="protein sequence ID" value="TZG27433.1"/>
    <property type="molecule type" value="Genomic_DNA"/>
</dbReference>
<dbReference type="AlphaFoldDB" id="A0A5D9C7P4"/>
<reference evidence="1 2" key="1">
    <citation type="submission" date="2019-08" db="EMBL/GenBank/DDBJ databases">
        <authorList>
            <person name="Wang G."/>
            <person name="Xu Z."/>
        </authorList>
    </citation>
    <scope>NUCLEOTIDE SEQUENCE [LARGE SCALE GENOMIC DNA]</scope>
    <source>
        <strain evidence="1 2">ZX</strain>
    </source>
</reference>
<comment type="caution">
    <text evidence="1">The sequence shown here is derived from an EMBL/GenBank/DDBJ whole genome shotgun (WGS) entry which is preliminary data.</text>
</comment>
<gene>
    <name evidence="1" type="ORF">FYJ91_07510</name>
</gene>
<evidence type="ECO:0000313" key="1">
    <source>
        <dbReference type="EMBL" id="TZG27433.1"/>
    </source>
</evidence>
<dbReference type="Proteomes" id="UP000322077">
    <property type="component" value="Unassembled WGS sequence"/>
</dbReference>
<sequence length="67" mass="7591">MQGRVALIEIGDSSGVYRERAAEERRAAARATTAELQRTHLQLAEHYERRARELELGMGQSSRSAHR</sequence>
<keyword evidence="2" id="KW-1185">Reference proteome</keyword>
<proteinExistence type="predicted"/>